<dbReference type="GO" id="GO:0003352">
    <property type="term" value="P:regulation of cilium movement"/>
    <property type="evidence" value="ECO:0007669"/>
    <property type="project" value="InterPro"/>
</dbReference>
<reference evidence="4" key="1">
    <citation type="journal article" date="2013" name="Nat. Genet.">
        <title>The draft genomes of soft-shell turtle and green sea turtle yield insights into the development and evolution of the turtle-specific body plan.</title>
        <authorList>
            <person name="Wang Z."/>
            <person name="Pascual-Anaya J."/>
            <person name="Zadissa A."/>
            <person name="Li W."/>
            <person name="Niimura Y."/>
            <person name="Huang Z."/>
            <person name="Li C."/>
            <person name="White S."/>
            <person name="Xiong Z."/>
            <person name="Fang D."/>
            <person name="Wang B."/>
            <person name="Ming Y."/>
            <person name="Chen Y."/>
            <person name="Zheng Y."/>
            <person name="Kuraku S."/>
            <person name="Pignatelli M."/>
            <person name="Herrero J."/>
            <person name="Beal K."/>
            <person name="Nozawa M."/>
            <person name="Li Q."/>
            <person name="Wang J."/>
            <person name="Zhang H."/>
            <person name="Yu L."/>
            <person name="Shigenobu S."/>
            <person name="Wang J."/>
            <person name="Liu J."/>
            <person name="Flicek P."/>
            <person name="Searle S."/>
            <person name="Wang J."/>
            <person name="Kuratani S."/>
            <person name="Yin Y."/>
            <person name="Aken B."/>
            <person name="Zhang G."/>
            <person name="Irie N."/>
        </authorList>
    </citation>
    <scope>NUCLEOTIDE SEQUENCE [LARGE SCALE GENOMIC DNA]</scope>
</reference>
<feature type="region of interest" description="Disordered" evidence="2">
    <location>
        <begin position="1"/>
        <end position="36"/>
    </location>
</feature>
<comment type="similarity">
    <text evidence="1">Belongs to the CFAP298 family.</text>
</comment>
<dbReference type="PANTHER" id="PTHR13238:SF0">
    <property type="entry name" value="CILIA- AND FLAGELLA-ASSOCIATED PROTEIN 298"/>
    <property type="match status" value="1"/>
</dbReference>
<dbReference type="STRING" id="8469.M7B058"/>
<sequence length="339" mass="38541">MITAPPNRTDNHHDFGHLLGRSPQVPQGSGSELGEIGANNSHLLSVSAEMVQLHVKRGDESQFLLETTCGISIEDLTQQVTRIYNRRLKVQRICSEMEELAEHGVFLPPNMQGLTDEQIEDLKLKDEWADKCVPSGGSVFKKDEIGRRNGHAPNEKMKEVLKKTVEEAKAQISKKQVQANVCVNMEMVKDALDQLRGAVMIVYPMGLPPHDPIRMEFEDKEDLSGTHAGLEVIEESEAQLWWAAKELKRTNKLSDFVGKNEKTKIIVKLQKKGQGAPSREPVISNEEQKQMMLYYHRKQEELKKLEENDDDSYLNSEWADSHALKRQFHGVKDIKWGPR</sequence>
<name>M7B058_CHEMY</name>
<accession>M7B058</accession>
<dbReference type="EMBL" id="KB589771">
    <property type="protein sequence ID" value="EMP25443.1"/>
    <property type="molecule type" value="Genomic_DNA"/>
</dbReference>
<evidence type="ECO:0008006" key="5">
    <source>
        <dbReference type="Google" id="ProtNLM"/>
    </source>
</evidence>
<gene>
    <name evidence="3" type="ORF">UY3_17462</name>
</gene>
<keyword evidence="4" id="KW-1185">Reference proteome</keyword>
<dbReference type="eggNOG" id="ENOG502QQ3Z">
    <property type="taxonomic scope" value="Eukaryota"/>
</dbReference>
<proteinExistence type="inferred from homology"/>
<dbReference type="Proteomes" id="UP000031443">
    <property type="component" value="Unassembled WGS sequence"/>
</dbReference>
<dbReference type="AlphaFoldDB" id="M7B058"/>
<dbReference type="PANTHER" id="PTHR13238">
    <property type="entry name" value="PROTEIN C21ORF59"/>
    <property type="match status" value="1"/>
</dbReference>
<evidence type="ECO:0000256" key="2">
    <source>
        <dbReference type="SAM" id="MobiDB-lite"/>
    </source>
</evidence>
<evidence type="ECO:0000313" key="4">
    <source>
        <dbReference type="Proteomes" id="UP000031443"/>
    </source>
</evidence>
<evidence type="ECO:0000256" key="1">
    <source>
        <dbReference type="ARBA" id="ARBA00009619"/>
    </source>
</evidence>
<organism evidence="3 4">
    <name type="scientific">Chelonia mydas</name>
    <name type="common">Green sea-turtle</name>
    <name type="synonym">Chelonia agassizi</name>
    <dbReference type="NCBI Taxonomy" id="8469"/>
    <lineage>
        <taxon>Eukaryota</taxon>
        <taxon>Metazoa</taxon>
        <taxon>Chordata</taxon>
        <taxon>Craniata</taxon>
        <taxon>Vertebrata</taxon>
        <taxon>Euteleostomi</taxon>
        <taxon>Archelosauria</taxon>
        <taxon>Testudinata</taxon>
        <taxon>Testudines</taxon>
        <taxon>Cryptodira</taxon>
        <taxon>Durocryptodira</taxon>
        <taxon>Americhelydia</taxon>
        <taxon>Chelonioidea</taxon>
        <taxon>Cheloniidae</taxon>
        <taxon>Chelonia</taxon>
    </lineage>
</organism>
<dbReference type="Pfam" id="PF11069">
    <property type="entry name" value="CFAP298"/>
    <property type="match status" value="1"/>
</dbReference>
<dbReference type="InterPro" id="IPR021298">
    <property type="entry name" value="CFAP298"/>
</dbReference>
<evidence type="ECO:0000313" key="3">
    <source>
        <dbReference type="EMBL" id="EMP25443.1"/>
    </source>
</evidence>
<protein>
    <recommendedName>
        <fullName evidence="5">Cilia- and flagella-associated protein 298</fullName>
    </recommendedName>
</protein>